<accession>A0A4Z2IA55</accession>
<dbReference type="AlphaFoldDB" id="A0A4Z2IA55"/>
<name>A0A4Z2IA55_9TELE</name>
<reference evidence="2 3" key="1">
    <citation type="submission" date="2019-03" db="EMBL/GenBank/DDBJ databases">
        <title>First draft genome of Liparis tanakae, snailfish: a comprehensive survey of snailfish specific genes.</title>
        <authorList>
            <person name="Kim W."/>
            <person name="Song I."/>
            <person name="Jeong J.-H."/>
            <person name="Kim D."/>
            <person name="Kim S."/>
            <person name="Ryu S."/>
            <person name="Song J.Y."/>
            <person name="Lee S.K."/>
        </authorList>
    </citation>
    <scope>NUCLEOTIDE SEQUENCE [LARGE SCALE GENOMIC DNA]</scope>
    <source>
        <tissue evidence="2">Muscle</tissue>
    </source>
</reference>
<sequence>MWGWGVGGGGQLRAQLMECTVQPLLRLFLAELSLCKPPENCTPAAVKGLINFAKFCHGGLMIGDECLSSLQPREDGSVERRTGTGYIVGLIGGGPQGSRAAAEQVFAHTRSFEHLVVVIIIIIIIIIISGSSSMQQLFLLTQM</sequence>
<keyword evidence="1" id="KW-1133">Transmembrane helix</keyword>
<dbReference type="EMBL" id="SRLO01000111">
    <property type="protein sequence ID" value="TNN74760.1"/>
    <property type="molecule type" value="Genomic_DNA"/>
</dbReference>
<feature type="transmembrane region" description="Helical" evidence="1">
    <location>
        <begin position="115"/>
        <end position="134"/>
    </location>
</feature>
<protein>
    <submittedName>
        <fullName evidence="2">Uncharacterized protein</fullName>
    </submittedName>
</protein>
<proteinExistence type="predicted"/>
<evidence type="ECO:0000313" key="2">
    <source>
        <dbReference type="EMBL" id="TNN74760.1"/>
    </source>
</evidence>
<evidence type="ECO:0000313" key="3">
    <source>
        <dbReference type="Proteomes" id="UP000314294"/>
    </source>
</evidence>
<keyword evidence="1" id="KW-0812">Transmembrane</keyword>
<comment type="caution">
    <text evidence="2">The sequence shown here is derived from an EMBL/GenBank/DDBJ whole genome shotgun (WGS) entry which is preliminary data.</text>
</comment>
<keyword evidence="3" id="KW-1185">Reference proteome</keyword>
<gene>
    <name evidence="2" type="ORF">EYF80_015078</name>
</gene>
<organism evidence="2 3">
    <name type="scientific">Liparis tanakae</name>
    <name type="common">Tanaka's snailfish</name>
    <dbReference type="NCBI Taxonomy" id="230148"/>
    <lineage>
        <taxon>Eukaryota</taxon>
        <taxon>Metazoa</taxon>
        <taxon>Chordata</taxon>
        <taxon>Craniata</taxon>
        <taxon>Vertebrata</taxon>
        <taxon>Euteleostomi</taxon>
        <taxon>Actinopterygii</taxon>
        <taxon>Neopterygii</taxon>
        <taxon>Teleostei</taxon>
        <taxon>Neoteleostei</taxon>
        <taxon>Acanthomorphata</taxon>
        <taxon>Eupercaria</taxon>
        <taxon>Perciformes</taxon>
        <taxon>Cottioidei</taxon>
        <taxon>Cottales</taxon>
        <taxon>Liparidae</taxon>
        <taxon>Liparis</taxon>
    </lineage>
</organism>
<dbReference type="Proteomes" id="UP000314294">
    <property type="component" value="Unassembled WGS sequence"/>
</dbReference>
<evidence type="ECO:0000256" key="1">
    <source>
        <dbReference type="SAM" id="Phobius"/>
    </source>
</evidence>
<keyword evidence="1" id="KW-0472">Membrane</keyword>